<feature type="non-terminal residue" evidence="1">
    <location>
        <position position="190"/>
    </location>
</feature>
<dbReference type="Proteomes" id="UP000824469">
    <property type="component" value="Unassembled WGS sequence"/>
</dbReference>
<feature type="non-terminal residue" evidence="1">
    <location>
        <position position="1"/>
    </location>
</feature>
<proteinExistence type="predicted"/>
<accession>A0AA38CJV3</accession>
<dbReference type="AlphaFoldDB" id="A0AA38CJV3"/>
<name>A0AA38CJV3_TAXCH</name>
<reference evidence="1 2" key="1">
    <citation type="journal article" date="2021" name="Nat. Plants">
        <title>The Taxus genome provides insights into paclitaxel biosynthesis.</title>
        <authorList>
            <person name="Xiong X."/>
            <person name="Gou J."/>
            <person name="Liao Q."/>
            <person name="Li Y."/>
            <person name="Zhou Q."/>
            <person name="Bi G."/>
            <person name="Li C."/>
            <person name="Du R."/>
            <person name="Wang X."/>
            <person name="Sun T."/>
            <person name="Guo L."/>
            <person name="Liang H."/>
            <person name="Lu P."/>
            <person name="Wu Y."/>
            <person name="Zhang Z."/>
            <person name="Ro D.K."/>
            <person name="Shang Y."/>
            <person name="Huang S."/>
            <person name="Yan J."/>
        </authorList>
    </citation>
    <scope>NUCLEOTIDE SEQUENCE [LARGE SCALE GENOMIC DNA]</scope>
    <source>
        <strain evidence="1">Ta-2019</strain>
    </source>
</reference>
<evidence type="ECO:0008006" key="3">
    <source>
        <dbReference type="Google" id="ProtNLM"/>
    </source>
</evidence>
<sequence>WETIKLPKPLSGLGILNLALQNLALGAKLVWNFISDAKWLDFQVLSHKYLEAGRPELLLSSYELPKGFHIWNFICNCKSMIANSVSWQIHNGQLVTYWEDSWNGSHPLNLVLNLNRVMNVTSASWGTKVVDFGLQHPNGLPSWQWKNISTIGASLQESSTLFEALRARHVHFNEGEDQLLWLGDNTYTYT</sequence>
<gene>
    <name evidence="1" type="ORF">KI387_011581</name>
</gene>
<keyword evidence="2" id="KW-1185">Reference proteome</keyword>
<evidence type="ECO:0000313" key="2">
    <source>
        <dbReference type="Proteomes" id="UP000824469"/>
    </source>
</evidence>
<evidence type="ECO:0000313" key="1">
    <source>
        <dbReference type="EMBL" id="KAH9299998.1"/>
    </source>
</evidence>
<protein>
    <recommendedName>
        <fullName evidence="3">Reverse transcriptase</fullName>
    </recommendedName>
</protein>
<comment type="caution">
    <text evidence="1">The sequence shown here is derived from an EMBL/GenBank/DDBJ whole genome shotgun (WGS) entry which is preliminary data.</text>
</comment>
<organism evidence="1 2">
    <name type="scientific">Taxus chinensis</name>
    <name type="common">Chinese yew</name>
    <name type="synonym">Taxus wallichiana var. chinensis</name>
    <dbReference type="NCBI Taxonomy" id="29808"/>
    <lineage>
        <taxon>Eukaryota</taxon>
        <taxon>Viridiplantae</taxon>
        <taxon>Streptophyta</taxon>
        <taxon>Embryophyta</taxon>
        <taxon>Tracheophyta</taxon>
        <taxon>Spermatophyta</taxon>
        <taxon>Pinopsida</taxon>
        <taxon>Pinidae</taxon>
        <taxon>Conifers II</taxon>
        <taxon>Cupressales</taxon>
        <taxon>Taxaceae</taxon>
        <taxon>Taxus</taxon>
    </lineage>
</organism>
<dbReference type="EMBL" id="JAHRHJ020000009">
    <property type="protein sequence ID" value="KAH9299998.1"/>
    <property type="molecule type" value="Genomic_DNA"/>
</dbReference>